<proteinExistence type="predicted"/>
<gene>
    <name evidence="1" type="ORF">N8T08_000318</name>
</gene>
<evidence type="ECO:0000313" key="1">
    <source>
        <dbReference type="EMBL" id="KAK1147805.1"/>
    </source>
</evidence>
<organism evidence="1 2">
    <name type="scientific">Aspergillus melleus</name>
    <dbReference type="NCBI Taxonomy" id="138277"/>
    <lineage>
        <taxon>Eukaryota</taxon>
        <taxon>Fungi</taxon>
        <taxon>Dikarya</taxon>
        <taxon>Ascomycota</taxon>
        <taxon>Pezizomycotina</taxon>
        <taxon>Eurotiomycetes</taxon>
        <taxon>Eurotiomycetidae</taxon>
        <taxon>Eurotiales</taxon>
        <taxon>Aspergillaceae</taxon>
        <taxon>Aspergillus</taxon>
        <taxon>Aspergillus subgen. Circumdati</taxon>
    </lineage>
</organism>
<dbReference type="EMBL" id="JAOPJF010000010">
    <property type="protein sequence ID" value="KAK1147805.1"/>
    <property type="molecule type" value="Genomic_DNA"/>
</dbReference>
<comment type="caution">
    <text evidence="1">The sequence shown here is derived from an EMBL/GenBank/DDBJ whole genome shotgun (WGS) entry which is preliminary data.</text>
</comment>
<name>A0ACC3BC04_9EURO</name>
<reference evidence="1 2" key="1">
    <citation type="journal article" date="2023" name="ACS Omega">
        <title>Identification of the Neoaspergillic Acid Biosynthesis Gene Cluster by Establishing an In Vitro CRISPR-Ribonucleoprotein Genetic System in Aspergillus melleus.</title>
        <authorList>
            <person name="Yuan B."/>
            <person name="Grau M.F."/>
            <person name="Murata R.M."/>
            <person name="Torok T."/>
            <person name="Venkateswaran K."/>
            <person name="Stajich J.E."/>
            <person name="Wang C.C.C."/>
        </authorList>
    </citation>
    <scope>NUCLEOTIDE SEQUENCE [LARGE SCALE GENOMIC DNA]</scope>
    <source>
        <strain evidence="1 2">IMV 1140</strain>
    </source>
</reference>
<keyword evidence="2" id="KW-1185">Reference proteome</keyword>
<protein>
    <submittedName>
        <fullName evidence="1">Uncharacterized protein</fullName>
    </submittedName>
</protein>
<accession>A0ACC3BC04</accession>
<evidence type="ECO:0000313" key="2">
    <source>
        <dbReference type="Proteomes" id="UP001177260"/>
    </source>
</evidence>
<dbReference type="Proteomes" id="UP001177260">
    <property type="component" value="Unassembled WGS sequence"/>
</dbReference>
<sequence>MELAKIPKDDTAARVFKIVPGCYSEQYNGLVPSNIDADWDAWYFWCPLPEGEYYAKELLNMMLIMMDTDECYVMNARMDKNPNFNSGIYWITDIVEEEWDGPLGVMKQVRKEIKTVLKENRFPEDEKRRINPKEYDAANKAPSTSPNNSGNATPADRKPSPQQTPQQAPKKAPQQSSQQALRRPSRPSKAIPIVNPNTVGKSPASDREKGDSSSPKDLTKDTPQRTSTQTPPSSAPRRSSKKVPAVNPTSAPIKPSTSVPRPVPAMVSAPAPASQACYAPAPIAAPVSVHPVARPIPAFTATPMHAHPMASVPPHPYPSMPTHGPVYFPCPPYPGGSYGPQYNPLPYGDPRAYNMPPTVVDPRAAQVPQPHGFVQPHRTIYNTPPPNAPRGPRNTPGRHAH</sequence>